<proteinExistence type="predicted"/>
<name>A0A8E2JJK8_9PEZI</name>
<reference evidence="2 3" key="1">
    <citation type="journal article" date="2016" name="Nat. Commun.">
        <title>Ectomycorrhizal ecology is imprinted in the genome of the dominant symbiotic fungus Cenococcum geophilum.</title>
        <authorList>
            <consortium name="DOE Joint Genome Institute"/>
            <person name="Peter M."/>
            <person name="Kohler A."/>
            <person name="Ohm R.A."/>
            <person name="Kuo A."/>
            <person name="Krutzmann J."/>
            <person name="Morin E."/>
            <person name="Arend M."/>
            <person name="Barry K.W."/>
            <person name="Binder M."/>
            <person name="Choi C."/>
            <person name="Clum A."/>
            <person name="Copeland A."/>
            <person name="Grisel N."/>
            <person name="Haridas S."/>
            <person name="Kipfer T."/>
            <person name="LaButti K."/>
            <person name="Lindquist E."/>
            <person name="Lipzen A."/>
            <person name="Maire R."/>
            <person name="Meier B."/>
            <person name="Mihaltcheva S."/>
            <person name="Molinier V."/>
            <person name="Murat C."/>
            <person name="Poggeler S."/>
            <person name="Quandt C.A."/>
            <person name="Sperisen C."/>
            <person name="Tritt A."/>
            <person name="Tisserant E."/>
            <person name="Crous P.W."/>
            <person name="Henrissat B."/>
            <person name="Nehls U."/>
            <person name="Egli S."/>
            <person name="Spatafora J.W."/>
            <person name="Grigoriev I.V."/>
            <person name="Martin F.M."/>
        </authorList>
    </citation>
    <scope>NUCLEOTIDE SEQUENCE [LARGE SCALE GENOMIC DNA]</scope>
    <source>
        <strain evidence="2 3">CBS 459.81</strain>
    </source>
</reference>
<dbReference type="AlphaFoldDB" id="A0A8E2JJK8"/>
<feature type="region of interest" description="Disordered" evidence="1">
    <location>
        <begin position="283"/>
        <end position="329"/>
    </location>
</feature>
<evidence type="ECO:0000313" key="2">
    <source>
        <dbReference type="EMBL" id="OCK84854.1"/>
    </source>
</evidence>
<sequence>MAVARTTVTNFAQKAVHVRIQPRPANLRETREILRVLQQFGEVISFKHLRYAYPIPMPNAALAMYNDALSARKALDASPIRFCLETVFEDEVDLGEEGKKEGAGAASYVQAEAGKKDGVEEITRPSTLLHRPSGNSTWGQFTTAMEQPAKETATGKPEVKTPKAAVPALRKQADRWFHLTIDRSHVVHQDYVSRQPLYHEFHPQKTMEQEDLAKSVPHVGLSDVGDVVKVQARVPNSVILGRAMNLNMRTTLREMMEDGKGGKNESKREAKWNELRKVMNSEIEQTRAKRKELKERRLGLGQLGGNAPSQRKTKRIGWDELPGLKEGEN</sequence>
<gene>
    <name evidence="2" type="ORF">K432DRAFT_344341</name>
</gene>
<dbReference type="EMBL" id="KV744829">
    <property type="protein sequence ID" value="OCK84854.1"/>
    <property type="molecule type" value="Genomic_DNA"/>
</dbReference>
<dbReference type="OrthoDB" id="5367448at2759"/>
<feature type="compositionally biased region" description="Basic and acidic residues" evidence="1">
    <location>
        <begin position="283"/>
        <end position="298"/>
    </location>
</feature>
<accession>A0A8E2JJK8</accession>
<feature type="compositionally biased region" description="Basic and acidic residues" evidence="1">
    <location>
        <begin position="316"/>
        <end position="329"/>
    </location>
</feature>
<protein>
    <submittedName>
        <fullName evidence="2">Uncharacterized protein</fullName>
    </submittedName>
</protein>
<evidence type="ECO:0000256" key="1">
    <source>
        <dbReference type="SAM" id="MobiDB-lite"/>
    </source>
</evidence>
<keyword evidence="3" id="KW-1185">Reference proteome</keyword>
<evidence type="ECO:0000313" key="3">
    <source>
        <dbReference type="Proteomes" id="UP000250266"/>
    </source>
</evidence>
<organism evidence="2 3">
    <name type="scientific">Lepidopterella palustris CBS 459.81</name>
    <dbReference type="NCBI Taxonomy" id="1314670"/>
    <lineage>
        <taxon>Eukaryota</taxon>
        <taxon>Fungi</taxon>
        <taxon>Dikarya</taxon>
        <taxon>Ascomycota</taxon>
        <taxon>Pezizomycotina</taxon>
        <taxon>Dothideomycetes</taxon>
        <taxon>Pleosporomycetidae</taxon>
        <taxon>Mytilinidiales</taxon>
        <taxon>Argynnaceae</taxon>
        <taxon>Lepidopterella</taxon>
    </lineage>
</organism>
<dbReference type="Proteomes" id="UP000250266">
    <property type="component" value="Unassembled WGS sequence"/>
</dbReference>